<keyword evidence="1" id="KW-0614">Plasmid</keyword>
<dbReference type="RefSeq" id="WP_236277335.1">
    <property type="nucleotide sequence ID" value="NZ_CP091177.1"/>
</dbReference>
<protein>
    <submittedName>
        <fullName evidence="1">Exodeoxyribonuclease V, beta subunit RecB</fullName>
    </submittedName>
</protein>
<evidence type="ECO:0000313" key="1">
    <source>
        <dbReference type="EMBL" id="QJR99859.1"/>
    </source>
</evidence>
<accession>A0A6M4NPV3</accession>
<sequence length="81" mass="9474">MKIMVRGKNVTNLVDQLASEEEVQAFYEANRDQHPLGEETMEQFNDRNRRFLSALLSVFFGETNDPVEDDGMVIPQMFNYR</sequence>
<dbReference type="EMBL" id="MN629346">
    <property type="protein sequence ID" value="QJR99859.1"/>
    <property type="molecule type" value="Genomic_DNA"/>
</dbReference>
<dbReference type="AlphaFoldDB" id="A0A6M4NPV3"/>
<name>A0A6M4NPV3_AERCA</name>
<organism evidence="1">
    <name type="scientific">Aeromonas caviae</name>
    <name type="common">Aeromonas punctata</name>
    <dbReference type="NCBI Taxonomy" id="648"/>
    <lineage>
        <taxon>Bacteria</taxon>
        <taxon>Pseudomonadati</taxon>
        <taxon>Pseudomonadota</taxon>
        <taxon>Gammaproteobacteria</taxon>
        <taxon>Aeromonadales</taxon>
        <taxon>Aeromonadaceae</taxon>
        <taxon>Aeromonas</taxon>
    </lineage>
</organism>
<proteinExistence type="predicted"/>
<geneLocation type="plasmid" evidence="1">
    <name>p717068-IMP</name>
</geneLocation>
<gene>
    <name evidence="1" type="primary">recB</name>
</gene>
<reference evidence="1" key="1">
    <citation type="submission" date="2019-10" db="EMBL/GenBank/DDBJ databases">
        <authorList>
            <person name="Zhou D."/>
            <person name="Cheng Q."/>
        </authorList>
    </citation>
    <scope>NUCLEOTIDE SEQUENCE</scope>
    <source>
        <strain evidence="1">1507-17068</strain>
        <plasmid evidence="1">p717068-IMP</plasmid>
    </source>
</reference>